<reference evidence="2" key="1">
    <citation type="submission" date="2022-02" db="EMBL/GenBank/DDBJ databases">
        <title>Vibrio sp. nov, a new bacterium isolated from seawater.</title>
        <authorList>
            <person name="Yuan Y."/>
        </authorList>
    </citation>
    <scope>NUCLEOTIDE SEQUENCE</scope>
    <source>
        <strain evidence="2">ZSDZ65</strain>
    </source>
</reference>
<keyword evidence="1" id="KW-0472">Membrane</keyword>
<accession>A0A9X3CMG0</accession>
<evidence type="ECO:0000313" key="2">
    <source>
        <dbReference type="EMBL" id="MCW8346108.1"/>
    </source>
</evidence>
<proteinExistence type="predicted"/>
<dbReference type="RefSeq" id="WP_265674504.1">
    <property type="nucleotide sequence ID" value="NZ_JAKRRY010000009.1"/>
</dbReference>
<gene>
    <name evidence="2" type="ORF">MD535_08830</name>
</gene>
<name>A0A9X3CMG0_9VIBR</name>
<evidence type="ECO:0000313" key="3">
    <source>
        <dbReference type="Proteomes" id="UP001155587"/>
    </source>
</evidence>
<sequence length="137" mass="14971">MTSKQQGFSLIEVMIAFCLIGVGALGLVKMQTYIEQKSDYAAQGIQALGLAEARLEWFSTRGADPASSTMDVADFVTDLVDGEDLTHSPFVVEWTVSAVPFSSSIKAVEVVVSWPDRFGQTQTLSLQSQFSNYSEFD</sequence>
<dbReference type="Pfam" id="PF07963">
    <property type="entry name" value="N_methyl"/>
    <property type="match status" value="1"/>
</dbReference>
<organism evidence="2 3">
    <name type="scientific">Vibrio qingdaonensis</name>
    <dbReference type="NCBI Taxonomy" id="2829491"/>
    <lineage>
        <taxon>Bacteria</taxon>
        <taxon>Pseudomonadati</taxon>
        <taxon>Pseudomonadota</taxon>
        <taxon>Gammaproteobacteria</taxon>
        <taxon>Vibrionales</taxon>
        <taxon>Vibrionaceae</taxon>
        <taxon>Vibrio</taxon>
    </lineage>
</organism>
<dbReference type="AlphaFoldDB" id="A0A9X3CMG0"/>
<keyword evidence="3" id="KW-1185">Reference proteome</keyword>
<dbReference type="NCBIfam" id="TIGR02532">
    <property type="entry name" value="IV_pilin_GFxxxE"/>
    <property type="match status" value="1"/>
</dbReference>
<keyword evidence="1" id="KW-0812">Transmembrane</keyword>
<dbReference type="Proteomes" id="UP001155587">
    <property type="component" value="Unassembled WGS sequence"/>
</dbReference>
<evidence type="ECO:0000256" key="1">
    <source>
        <dbReference type="SAM" id="Phobius"/>
    </source>
</evidence>
<protein>
    <submittedName>
        <fullName evidence="2">Prepilin-type N-terminal cleavage/methylation domain-containing protein</fullName>
    </submittedName>
</protein>
<feature type="transmembrane region" description="Helical" evidence="1">
    <location>
        <begin position="6"/>
        <end position="28"/>
    </location>
</feature>
<dbReference type="EMBL" id="JAKRRY010000009">
    <property type="protein sequence ID" value="MCW8346108.1"/>
    <property type="molecule type" value="Genomic_DNA"/>
</dbReference>
<keyword evidence="1" id="KW-1133">Transmembrane helix</keyword>
<comment type="caution">
    <text evidence="2">The sequence shown here is derived from an EMBL/GenBank/DDBJ whole genome shotgun (WGS) entry which is preliminary data.</text>
</comment>
<dbReference type="InterPro" id="IPR012902">
    <property type="entry name" value="N_methyl_site"/>
</dbReference>